<dbReference type="InterPro" id="IPR033471">
    <property type="entry name" value="DIRP"/>
</dbReference>
<dbReference type="PANTHER" id="PTHR21689:SF2">
    <property type="entry name" value="PROTEIN LIN-9 HOMOLOG"/>
    <property type="match status" value="1"/>
</dbReference>
<comment type="similarity">
    <text evidence="2">Belongs to the lin-9 family.</text>
</comment>
<evidence type="ECO:0000256" key="3">
    <source>
        <dbReference type="ARBA" id="ARBA00023242"/>
    </source>
</evidence>
<dbReference type="Proteomes" id="UP000700334">
    <property type="component" value="Unassembled WGS sequence"/>
</dbReference>
<reference evidence="5" key="1">
    <citation type="journal article" date="2021" name="Evol. Appl.">
        <title>The genome of the Pyrenean desman and the effects of bottlenecks and inbreeding on the genomic landscape of an endangered species.</title>
        <authorList>
            <person name="Escoda L."/>
            <person name="Castresana J."/>
        </authorList>
    </citation>
    <scope>NUCLEOTIDE SEQUENCE</scope>
    <source>
        <strain evidence="5">IBE-C5619</strain>
    </source>
</reference>
<dbReference type="AlphaFoldDB" id="A0A8J6DL87"/>
<dbReference type="GO" id="GO:0005654">
    <property type="term" value="C:nucleoplasm"/>
    <property type="evidence" value="ECO:0007669"/>
    <property type="project" value="TreeGrafter"/>
</dbReference>
<dbReference type="SMART" id="SM01135">
    <property type="entry name" value="DIRP"/>
    <property type="match status" value="1"/>
</dbReference>
<dbReference type="PANTHER" id="PTHR21689">
    <property type="entry name" value="LIN-9"/>
    <property type="match status" value="1"/>
</dbReference>
<dbReference type="GO" id="GO:0006357">
    <property type="term" value="P:regulation of transcription by RNA polymerase II"/>
    <property type="evidence" value="ECO:0007669"/>
    <property type="project" value="TreeGrafter"/>
</dbReference>
<dbReference type="InterPro" id="IPR045831">
    <property type="entry name" value="LIN9_C"/>
</dbReference>
<evidence type="ECO:0000313" key="6">
    <source>
        <dbReference type="Proteomes" id="UP000700334"/>
    </source>
</evidence>
<dbReference type="Pfam" id="PF19438">
    <property type="entry name" value="LIN9_C"/>
    <property type="match status" value="2"/>
</dbReference>
<feature type="domain" description="DIRP" evidence="4">
    <location>
        <begin position="17"/>
        <end position="97"/>
    </location>
</feature>
<evidence type="ECO:0000313" key="5">
    <source>
        <dbReference type="EMBL" id="KAG8511820.1"/>
    </source>
</evidence>
<proteinExistence type="inferred from homology"/>
<dbReference type="InterPro" id="IPR010561">
    <property type="entry name" value="LIN-9/ALY1"/>
</dbReference>
<evidence type="ECO:0000256" key="1">
    <source>
        <dbReference type="ARBA" id="ARBA00004123"/>
    </source>
</evidence>
<dbReference type="GO" id="GO:0006351">
    <property type="term" value="P:DNA-templated transcription"/>
    <property type="evidence" value="ECO:0007669"/>
    <property type="project" value="InterPro"/>
</dbReference>
<dbReference type="EMBL" id="JAGFMF010011818">
    <property type="protein sequence ID" value="KAG8511820.1"/>
    <property type="molecule type" value="Genomic_DNA"/>
</dbReference>
<comment type="subcellular location">
    <subcellularLocation>
        <location evidence="1">Nucleus</location>
    </subcellularLocation>
</comment>
<protein>
    <submittedName>
        <fullName evidence="5">Protein lin-9</fullName>
    </submittedName>
</protein>
<organism evidence="5 6">
    <name type="scientific">Galemys pyrenaicus</name>
    <name type="common">Iberian desman</name>
    <name type="synonym">Pyrenean desman</name>
    <dbReference type="NCBI Taxonomy" id="202257"/>
    <lineage>
        <taxon>Eukaryota</taxon>
        <taxon>Metazoa</taxon>
        <taxon>Chordata</taxon>
        <taxon>Craniata</taxon>
        <taxon>Vertebrata</taxon>
        <taxon>Euteleostomi</taxon>
        <taxon>Mammalia</taxon>
        <taxon>Eutheria</taxon>
        <taxon>Laurasiatheria</taxon>
        <taxon>Eulipotyphla</taxon>
        <taxon>Talpidae</taxon>
        <taxon>Galemys</taxon>
    </lineage>
</organism>
<dbReference type="GO" id="GO:0017053">
    <property type="term" value="C:transcription repressor complex"/>
    <property type="evidence" value="ECO:0007669"/>
    <property type="project" value="InterPro"/>
</dbReference>
<sequence length="346" mass="39360">MSTPDKKASQKIGFRLRNLLKLPKAHKWCIYEWFYSNIDKCSSAFFEEERSALKQKRQKIRLLQQRKVADVSQFKDLPDEIPLPLVIGTKVTARLRGVHDGLFTGQIDAVDTLNATYRVTFDRTGLGTHTIPDYEVLSNEPHETMPIAAFGQKQRPSRFFVTPPRLHYTPPLQSPITKSYSMPISIEFQRRYATIVLELEQLNKDLNKVLHKVQQYCYELAPDQGLQPADQPTDMRRRCEEEAQEIVRHANSSTGQPCVENENLTDLISRLTAILLQIKCLAEGGDLNSFEFKSLTDSLNDIKSTIDASNISCFQNNVEIHVAHIQSGLSQMGNLHAFAANNTNRD</sequence>
<dbReference type="Pfam" id="PF06584">
    <property type="entry name" value="DIRP"/>
    <property type="match status" value="1"/>
</dbReference>
<dbReference type="GO" id="GO:0003677">
    <property type="term" value="F:DNA binding"/>
    <property type="evidence" value="ECO:0007669"/>
    <property type="project" value="TreeGrafter"/>
</dbReference>
<name>A0A8J6DL87_GALPY</name>
<dbReference type="OrthoDB" id="2339771at2759"/>
<gene>
    <name evidence="5" type="ORF">J0S82_012047</name>
</gene>
<comment type="caution">
    <text evidence="5">The sequence shown here is derived from an EMBL/GenBank/DDBJ whole genome shotgun (WGS) entry which is preliminary data.</text>
</comment>
<evidence type="ECO:0000256" key="2">
    <source>
        <dbReference type="ARBA" id="ARBA00006732"/>
    </source>
</evidence>
<keyword evidence="6" id="KW-1185">Reference proteome</keyword>
<evidence type="ECO:0000259" key="4">
    <source>
        <dbReference type="SMART" id="SM01135"/>
    </source>
</evidence>
<dbReference type="GO" id="GO:0051726">
    <property type="term" value="P:regulation of cell cycle"/>
    <property type="evidence" value="ECO:0007669"/>
    <property type="project" value="TreeGrafter"/>
</dbReference>
<accession>A0A8J6DL87</accession>
<keyword evidence="3" id="KW-0539">Nucleus</keyword>